<feature type="transmembrane region" description="Helical" evidence="2">
    <location>
        <begin position="112"/>
        <end position="129"/>
    </location>
</feature>
<keyword evidence="2" id="KW-0812">Transmembrane</keyword>
<sequence>MRQLFSSARIENVEAVARLLEEAGIEVRITNGRSYRGAIRGNFSYREGASSAPRPAVWVIRSDQQPEARLMLREAGLLQQTTQRNDNFLPPPASLVGGGSPLAARGGGRFRYGLLLGVAVMVALVMIAWRASRGDGDADPGLATVPAASVPAPAAVAAPAQRPDASGMSLVASQPDDAFVIATPPALAVALLRAELAAAGTRRGCLAIDGADPDPLLLQQLATEGFDVTPASACTDDRLAIAVSDYATDGSGSGTVQLAAGSGEPQAREVRREGRDWLIDAPR</sequence>
<evidence type="ECO:0008006" key="5">
    <source>
        <dbReference type="Google" id="ProtNLM"/>
    </source>
</evidence>
<keyword evidence="4" id="KW-1185">Reference proteome</keyword>
<feature type="compositionally biased region" description="Basic and acidic residues" evidence="1">
    <location>
        <begin position="266"/>
        <end position="283"/>
    </location>
</feature>
<evidence type="ECO:0000313" key="3">
    <source>
        <dbReference type="EMBL" id="GGK11808.1"/>
    </source>
</evidence>
<evidence type="ECO:0000256" key="1">
    <source>
        <dbReference type="SAM" id="MobiDB-lite"/>
    </source>
</evidence>
<reference evidence="4" key="1">
    <citation type="journal article" date="2019" name="Int. J. Syst. Evol. Microbiol.">
        <title>The Global Catalogue of Microorganisms (GCM) 10K type strain sequencing project: providing services to taxonomists for standard genome sequencing and annotation.</title>
        <authorList>
            <consortium name="The Broad Institute Genomics Platform"/>
            <consortium name="The Broad Institute Genome Sequencing Center for Infectious Disease"/>
            <person name="Wu L."/>
            <person name="Ma J."/>
        </authorList>
    </citation>
    <scope>NUCLEOTIDE SEQUENCE [LARGE SCALE GENOMIC DNA]</scope>
    <source>
        <strain evidence="4">CGMCC 1.8985</strain>
    </source>
</reference>
<dbReference type="EMBL" id="BMME01000001">
    <property type="protein sequence ID" value="GGK11808.1"/>
    <property type="molecule type" value="Genomic_DNA"/>
</dbReference>
<keyword evidence="2" id="KW-0472">Membrane</keyword>
<evidence type="ECO:0000313" key="4">
    <source>
        <dbReference type="Proteomes" id="UP000599009"/>
    </source>
</evidence>
<proteinExistence type="predicted"/>
<feature type="region of interest" description="Disordered" evidence="1">
    <location>
        <begin position="249"/>
        <end position="283"/>
    </location>
</feature>
<keyword evidence="2" id="KW-1133">Transmembrane helix</keyword>
<name>A0ABQ2EHL6_9GAMM</name>
<gene>
    <name evidence="3" type="ORF">GCM10011394_21370</name>
</gene>
<protein>
    <recommendedName>
        <fullName evidence="5">DUF2007 domain-containing protein</fullName>
    </recommendedName>
</protein>
<accession>A0ABQ2EHL6</accession>
<organism evidence="3 4">
    <name type="scientific">Luteimonas terricola</name>
    <dbReference type="NCBI Taxonomy" id="645597"/>
    <lineage>
        <taxon>Bacteria</taxon>
        <taxon>Pseudomonadati</taxon>
        <taxon>Pseudomonadota</taxon>
        <taxon>Gammaproteobacteria</taxon>
        <taxon>Lysobacterales</taxon>
        <taxon>Lysobacteraceae</taxon>
        <taxon>Luteimonas</taxon>
    </lineage>
</organism>
<dbReference type="Proteomes" id="UP000599009">
    <property type="component" value="Unassembled WGS sequence"/>
</dbReference>
<dbReference type="RefSeq" id="WP_132986535.1">
    <property type="nucleotide sequence ID" value="NZ_BMME01000001.1"/>
</dbReference>
<evidence type="ECO:0000256" key="2">
    <source>
        <dbReference type="SAM" id="Phobius"/>
    </source>
</evidence>
<comment type="caution">
    <text evidence="3">The sequence shown here is derived from an EMBL/GenBank/DDBJ whole genome shotgun (WGS) entry which is preliminary data.</text>
</comment>